<reference evidence="2 3" key="1">
    <citation type="submission" date="2019-06" db="EMBL/GenBank/DDBJ databases">
        <title>Sequencing the genomes of 1000 actinobacteria strains.</title>
        <authorList>
            <person name="Klenk H.-P."/>
        </authorList>
    </citation>
    <scope>NUCLEOTIDE SEQUENCE [LARGE SCALE GENOMIC DNA]</scope>
    <source>
        <strain evidence="2 3">DSM 43186</strain>
    </source>
</reference>
<dbReference type="RefSeq" id="WP_142258093.1">
    <property type="nucleotide sequence ID" value="NZ_BMPV01000004.1"/>
</dbReference>
<evidence type="ECO:0000313" key="3">
    <source>
        <dbReference type="Proteomes" id="UP000319213"/>
    </source>
</evidence>
<accession>A0A543ITF9</accession>
<dbReference type="AlphaFoldDB" id="A0A543ITF9"/>
<dbReference type="CDD" id="cd00531">
    <property type="entry name" value="NTF2_like"/>
    <property type="match status" value="1"/>
</dbReference>
<dbReference type="Gene3D" id="3.10.450.50">
    <property type="match status" value="1"/>
</dbReference>
<dbReference type="InterPro" id="IPR032710">
    <property type="entry name" value="NTF2-like_dom_sf"/>
</dbReference>
<keyword evidence="3" id="KW-1185">Reference proteome</keyword>
<dbReference type="OrthoDB" id="2599042at2"/>
<name>A0A543ITF9_9ACTN</name>
<dbReference type="InterPro" id="IPR037401">
    <property type="entry name" value="SnoaL-like"/>
</dbReference>
<keyword evidence="2" id="KW-0560">Oxidoreductase</keyword>
<evidence type="ECO:0000313" key="2">
    <source>
        <dbReference type="EMBL" id="TQM73832.1"/>
    </source>
</evidence>
<dbReference type="Proteomes" id="UP000319213">
    <property type="component" value="Unassembled WGS sequence"/>
</dbReference>
<proteinExistence type="predicted"/>
<gene>
    <name evidence="2" type="ORF">FHX40_0487</name>
</gene>
<protein>
    <submittedName>
        <fullName evidence="2">3-phenylpropionate/cinnamic acid dioxygenase small subunit</fullName>
    </submittedName>
</protein>
<sequence length="152" mass="16666">MTIEDRYQVETAIGRLGRLVDDRDWDGLHGLLTDVVEVDYTSLWGGEPEKLAREVLIGRWRDLLGRLEATQHVITNILPEISGDTATATANVVAVHRRTVPTGGPLWTVGGTYRIRLARSGGAWRIESITLRAAWTDGNTAIMTDPGTEASS</sequence>
<evidence type="ECO:0000259" key="1">
    <source>
        <dbReference type="Pfam" id="PF13577"/>
    </source>
</evidence>
<keyword evidence="2" id="KW-0223">Dioxygenase</keyword>
<dbReference type="SUPFAM" id="SSF54427">
    <property type="entry name" value="NTF2-like"/>
    <property type="match status" value="1"/>
</dbReference>
<dbReference type="EMBL" id="VFPQ01000001">
    <property type="protein sequence ID" value="TQM73832.1"/>
    <property type="molecule type" value="Genomic_DNA"/>
</dbReference>
<feature type="domain" description="SnoaL-like" evidence="1">
    <location>
        <begin position="2"/>
        <end position="128"/>
    </location>
</feature>
<dbReference type="GO" id="GO:0051213">
    <property type="term" value="F:dioxygenase activity"/>
    <property type="evidence" value="ECO:0007669"/>
    <property type="project" value="UniProtKB-KW"/>
</dbReference>
<comment type="caution">
    <text evidence="2">The sequence shown here is derived from an EMBL/GenBank/DDBJ whole genome shotgun (WGS) entry which is preliminary data.</text>
</comment>
<organism evidence="2 3">
    <name type="scientific">Thermopolyspora flexuosa</name>
    <dbReference type="NCBI Taxonomy" id="103836"/>
    <lineage>
        <taxon>Bacteria</taxon>
        <taxon>Bacillati</taxon>
        <taxon>Actinomycetota</taxon>
        <taxon>Actinomycetes</taxon>
        <taxon>Streptosporangiales</taxon>
        <taxon>Streptosporangiaceae</taxon>
        <taxon>Thermopolyspora</taxon>
    </lineage>
</organism>
<dbReference type="Pfam" id="PF13577">
    <property type="entry name" value="SnoaL_4"/>
    <property type="match status" value="1"/>
</dbReference>